<dbReference type="HOGENOM" id="CLU_000022_59_10_2"/>
<keyword evidence="4" id="KW-0067">ATP-binding</keyword>
<dbReference type="GO" id="GO:0006633">
    <property type="term" value="P:fatty acid biosynthetic process"/>
    <property type="evidence" value="ECO:0007669"/>
    <property type="project" value="TreeGrafter"/>
</dbReference>
<evidence type="ECO:0000256" key="3">
    <source>
        <dbReference type="ARBA" id="ARBA00022741"/>
    </source>
</evidence>
<dbReference type="KEGG" id="tac:Ta1508"/>
<dbReference type="SUPFAM" id="SSF56801">
    <property type="entry name" value="Acetyl-CoA synthetase-like"/>
    <property type="match status" value="1"/>
</dbReference>
<dbReference type="Gene3D" id="3.40.50.12780">
    <property type="entry name" value="N-terminal domain of ligase-like"/>
    <property type="match status" value="1"/>
</dbReference>
<evidence type="ECO:0000256" key="1">
    <source>
        <dbReference type="ARBA" id="ARBA00006432"/>
    </source>
</evidence>
<reference evidence="7 8" key="1">
    <citation type="journal article" date="2000" name="Nature">
        <title>The genome sequence of the thermoacidophilic scavenger Thermoplasma acidophilum.</title>
        <authorList>
            <person name="Ruepp A."/>
            <person name="Graml W."/>
            <person name="Santos-Martinez M.L."/>
            <person name="Koretke K.K."/>
            <person name="Volker C."/>
            <person name="Mewes H.W."/>
            <person name="Frishman D."/>
            <person name="Stocker S."/>
            <person name="Lupas A.N."/>
            <person name="Baumeister W."/>
        </authorList>
    </citation>
    <scope>NUCLEOTIDE SEQUENCE [LARGE SCALE GENOMIC DNA]</scope>
    <source>
        <strain evidence="8">ATCC 25905 / DSM 1728 / JCM 9062 / NBRC 15155 / AMRC-C165</strain>
    </source>
</reference>
<protein>
    <submittedName>
        <fullName evidence="7">Probable SA protein</fullName>
    </submittedName>
</protein>
<dbReference type="FunCoup" id="Q9HI39">
    <property type="interactions" value="80"/>
</dbReference>
<dbReference type="InterPro" id="IPR051087">
    <property type="entry name" value="Mitochondrial_ACSM"/>
</dbReference>
<dbReference type="InParanoid" id="Q9HI39"/>
<dbReference type="InterPro" id="IPR042099">
    <property type="entry name" value="ANL_N_sf"/>
</dbReference>
<comment type="similarity">
    <text evidence="1">Belongs to the ATP-dependent AMP-binding enzyme family.</text>
</comment>
<dbReference type="AlphaFoldDB" id="Q9HI39"/>
<dbReference type="PANTHER" id="PTHR43605:SF10">
    <property type="entry name" value="ACYL-COA SYNTHETASE MEDIUM CHAIN FAMILY MEMBER 3"/>
    <property type="match status" value="1"/>
</dbReference>
<dbReference type="PaxDb" id="273075-Ta1508m"/>
<dbReference type="InterPro" id="IPR025110">
    <property type="entry name" value="AMP-bd_C"/>
</dbReference>
<dbReference type="Gene3D" id="3.30.300.30">
    <property type="match status" value="1"/>
</dbReference>
<dbReference type="InterPro" id="IPR045851">
    <property type="entry name" value="AMP-bd_C_sf"/>
</dbReference>
<feature type="domain" description="AMP-binding enzyme C-terminal" evidence="6">
    <location>
        <begin position="417"/>
        <end position="495"/>
    </location>
</feature>
<dbReference type="Proteomes" id="UP000001024">
    <property type="component" value="Chromosome"/>
</dbReference>
<dbReference type="Pfam" id="PF13193">
    <property type="entry name" value="AMP-binding_C"/>
    <property type="match status" value="1"/>
</dbReference>
<dbReference type="PANTHER" id="PTHR43605">
    <property type="entry name" value="ACYL-COENZYME A SYNTHETASE"/>
    <property type="match status" value="1"/>
</dbReference>
<dbReference type="GO" id="GO:0005524">
    <property type="term" value="F:ATP binding"/>
    <property type="evidence" value="ECO:0007669"/>
    <property type="project" value="UniProtKB-KW"/>
</dbReference>
<keyword evidence="3" id="KW-0547">Nucleotide-binding</keyword>
<dbReference type="GO" id="GO:0006637">
    <property type="term" value="P:acyl-CoA metabolic process"/>
    <property type="evidence" value="ECO:0007669"/>
    <property type="project" value="TreeGrafter"/>
</dbReference>
<dbReference type="GO" id="GO:0004321">
    <property type="term" value="F:fatty-acyl-CoA synthase activity"/>
    <property type="evidence" value="ECO:0007669"/>
    <property type="project" value="TreeGrafter"/>
</dbReference>
<organism evidence="7 8">
    <name type="scientific">Thermoplasma acidophilum (strain ATCC 25905 / DSM 1728 / JCM 9062 / NBRC 15155 / AMRC-C165)</name>
    <dbReference type="NCBI Taxonomy" id="273075"/>
    <lineage>
        <taxon>Archaea</taxon>
        <taxon>Methanobacteriati</taxon>
        <taxon>Thermoplasmatota</taxon>
        <taxon>Thermoplasmata</taxon>
        <taxon>Thermoplasmatales</taxon>
        <taxon>Thermoplasmataceae</taxon>
        <taxon>Thermoplasma</taxon>
    </lineage>
</organism>
<evidence type="ECO:0000256" key="4">
    <source>
        <dbReference type="ARBA" id="ARBA00022840"/>
    </source>
</evidence>
<dbReference type="InterPro" id="IPR020845">
    <property type="entry name" value="AMP-binding_CS"/>
</dbReference>
<dbReference type="eggNOG" id="arCOG04201">
    <property type="taxonomic scope" value="Archaea"/>
</dbReference>
<evidence type="ECO:0000259" key="5">
    <source>
        <dbReference type="Pfam" id="PF00501"/>
    </source>
</evidence>
<dbReference type="InterPro" id="IPR000873">
    <property type="entry name" value="AMP-dep_synth/lig_dom"/>
</dbReference>
<dbReference type="GO" id="GO:0015645">
    <property type="term" value="F:fatty acid ligase activity"/>
    <property type="evidence" value="ECO:0007669"/>
    <property type="project" value="TreeGrafter"/>
</dbReference>
<name>Q9HI39_THEAC</name>
<dbReference type="EnsemblBacteria" id="CAC12626">
    <property type="protein sequence ID" value="CAC12626"/>
    <property type="gene ID" value="CAC12626"/>
</dbReference>
<dbReference type="FunFam" id="3.30.300.30:FF:000005">
    <property type="entry name" value="Acyl-coenzyme A synthetase ACSM5, mitochondrial"/>
    <property type="match status" value="1"/>
</dbReference>
<evidence type="ECO:0000259" key="6">
    <source>
        <dbReference type="Pfam" id="PF13193"/>
    </source>
</evidence>
<sequence length="528" mass="59786">MIFHVMGFNFVRDVIEKNDRRKTALIVSDPELNSRSETYGTLLKKSYKLANFLYEMKVRPGNRIMIMMENSLEIYHAVTASIALGAVYAPTASILPDSQIKYRIDHLNPKAIFSDSGSYDKLKGYGYTVVNLEDPDTAKEIDGYQETFSRFYDDPDAEHVIFFTSGTEGNPKMVLHNNTYPLGHRTTVRWLDLRAQDTHWNISSPGWAKWGWSSYYSPMISGSTVFNMRYRKFDPEVALKAMEKFLITSICAPPTVWRMFLLQDLSSMNLHLRKAASAGEPLNPEIIDRIRQYLGVTVKDGYGQSESTLMVGNLEKQTVKPGSMGRPLDPYRVVIVDDAGNRLPPNTTGHIAVDIGERPNGLFVSYMNDPSLTRDRFRNGLYYTGDMGYMDEDGYLWFVSRSDDVIKSSDYRIGPFEVESALLRHPAVAESAVVGTPDEIRGDLVKAFVVLKSGYTPSQDLARELSIHVRNLVGPHARPRKIEFVGELPKTISGKIIRKELRKLELEKYNKAKSDPSSKGLGYEFYVD</sequence>
<evidence type="ECO:0000256" key="2">
    <source>
        <dbReference type="ARBA" id="ARBA00022598"/>
    </source>
</evidence>
<gene>
    <name evidence="7" type="ordered locus">Ta1508</name>
</gene>
<evidence type="ECO:0000313" key="7">
    <source>
        <dbReference type="EMBL" id="CAC12626.1"/>
    </source>
</evidence>
<dbReference type="EMBL" id="AL445067">
    <property type="protein sequence ID" value="CAC12626.1"/>
    <property type="molecule type" value="Genomic_DNA"/>
</dbReference>
<proteinExistence type="inferred from homology"/>
<dbReference type="GO" id="GO:0016405">
    <property type="term" value="F:CoA-ligase activity"/>
    <property type="evidence" value="ECO:0007669"/>
    <property type="project" value="UniProtKB-ARBA"/>
</dbReference>
<keyword evidence="2" id="KW-0436">Ligase</keyword>
<feature type="domain" description="AMP-dependent synthetase/ligase" evidence="5">
    <location>
        <begin position="20"/>
        <end position="353"/>
    </location>
</feature>
<evidence type="ECO:0000313" key="8">
    <source>
        <dbReference type="Proteomes" id="UP000001024"/>
    </source>
</evidence>
<keyword evidence="8" id="KW-1185">Reference proteome</keyword>
<dbReference type="Pfam" id="PF00501">
    <property type="entry name" value="AMP-binding"/>
    <property type="match status" value="1"/>
</dbReference>
<accession>Q9HI39</accession>
<dbReference type="PROSITE" id="PS00455">
    <property type="entry name" value="AMP_BINDING"/>
    <property type="match status" value="1"/>
</dbReference>
<dbReference type="STRING" id="273075.gene:9572740"/>